<keyword evidence="3" id="KW-1185">Reference proteome</keyword>
<evidence type="ECO:0000256" key="1">
    <source>
        <dbReference type="SAM" id="SignalP"/>
    </source>
</evidence>
<accession>A0A1M5H323</accession>
<protein>
    <recommendedName>
        <fullName evidence="4">CarboxypepD_reg-like domain-containing protein</fullName>
    </recommendedName>
</protein>
<dbReference type="OrthoDB" id="5505971at2"/>
<dbReference type="Proteomes" id="UP000184368">
    <property type="component" value="Unassembled WGS sequence"/>
</dbReference>
<dbReference type="EMBL" id="FQUO01000018">
    <property type="protein sequence ID" value="SHG10334.1"/>
    <property type="molecule type" value="Genomic_DNA"/>
</dbReference>
<feature type="chain" id="PRO_5012747967" description="CarboxypepD_reg-like domain-containing protein" evidence="1">
    <location>
        <begin position="20"/>
        <end position="605"/>
    </location>
</feature>
<sequence>MSKIFTLLMALLCITGLQAQSNLDKVVPLNVNRQRLDQVLEILSNRGNFYFSYNSSIVKRDSLVSIAATNRSVRQVLDQLFADDYEFRESGNYIIIRKAPVKLTIVTNKAVTENNQYVVTGYVLDDHTGMQIQNASIYEKRLLLSTLTNDKGYFKMRFKNKVSRAALTVSKEYYEDTTVVIEPRFNQQITVTLLPAGAADVTIIKPEDYFVPDSLRVRVTTPSGITEYTYIKQDSARVEKTAMGKFLVSSAQRIQSINLKRFFTDRPFQLSFTPGLSTHGKMSGQVINNFSLNVLGGYSGGVNGLEVGGLFNIDKKDARYVQVAGLFNIVGGNVQGVQVGGITNTVLGAVAGVQVGGITNYVRKDFTGVQIGGVYNHTAGFMHGVQIGGVGNFSRERTSGLQIGGVGNIANRDMHGVQVGGVFNYAKRLKGVQIGLINIADTSDGLSIGLITVVLKGYHKLAFSANEVTNLNAAFKTGNHRLYNILQAGMNVQPDQKAYSFGYGLGSEWRIGRLFSINPEVTGNYLYLGNWDDVNILGRAALNFNFKLGKYVSLFGGPVFNAYYTEQTAGYSSYRFPLPPSSYRTHNLYDDTRGWIGWQAGFSIF</sequence>
<dbReference type="NCBIfam" id="NF047436">
    <property type="entry name" value="LA_2272_repeat"/>
    <property type="match status" value="1"/>
</dbReference>
<dbReference type="RefSeq" id="WP_073046808.1">
    <property type="nucleotide sequence ID" value="NZ_FQUO01000018.1"/>
</dbReference>
<proteinExistence type="predicted"/>
<dbReference type="SUPFAM" id="SSF49464">
    <property type="entry name" value="Carboxypeptidase regulatory domain-like"/>
    <property type="match status" value="1"/>
</dbReference>
<organism evidence="2 3">
    <name type="scientific">Cnuella takakiae</name>
    <dbReference type="NCBI Taxonomy" id="1302690"/>
    <lineage>
        <taxon>Bacteria</taxon>
        <taxon>Pseudomonadati</taxon>
        <taxon>Bacteroidota</taxon>
        <taxon>Chitinophagia</taxon>
        <taxon>Chitinophagales</taxon>
        <taxon>Chitinophagaceae</taxon>
        <taxon>Cnuella</taxon>
    </lineage>
</organism>
<evidence type="ECO:0000313" key="3">
    <source>
        <dbReference type="Proteomes" id="UP000184368"/>
    </source>
</evidence>
<reference evidence="2 3" key="1">
    <citation type="submission" date="2016-11" db="EMBL/GenBank/DDBJ databases">
        <authorList>
            <person name="Jaros S."/>
            <person name="Januszkiewicz K."/>
            <person name="Wedrychowicz H."/>
        </authorList>
    </citation>
    <scope>NUCLEOTIDE SEQUENCE [LARGE SCALE GENOMIC DNA]</scope>
    <source>
        <strain evidence="2 3">DSM 26897</strain>
    </source>
</reference>
<keyword evidence="1" id="KW-0732">Signal</keyword>
<evidence type="ECO:0000313" key="2">
    <source>
        <dbReference type="EMBL" id="SHG10334.1"/>
    </source>
</evidence>
<feature type="signal peptide" evidence="1">
    <location>
        <begin position="1"/>
        <end position="19"/>
    </location>
</feature>
<gene>
    <name evidence="2" type="ORF">SAMN05444008_1189</name>
</gene>
<dbReference type="InterPro" id="IPR058093">
    <property type="entry name" value="LA_2272-like"/>
</dbReference>
<name>A0A1M5H323_9BACT</name>
<evidence type="ECO:0008006" key="4">
    <source>
        <dbReference type="Google" id="ProtNLM"/>
    </source>
</evidence>
<dbReference type="STRING" id="1302690.BUE76_03865"/>
<dbReference type="InterPro" id="IPR008969">
    <property type="entry name" value="CarboxyPept-like_regulatory"/>
</dbReference>
<dbReference type="Gene3D" id="2.60.40.1120">
    <property type="entry name" value="Carboxypeptidase-like, regulatory domain"/>
    <property type="match status" value="1"/>
</dbReference>
<dbReference type="AlphaFoldDB" id="A0A1M5H323"/>